<dbReference type="Gene3D" id="2.115.10.20">
    <property type="entry name" value="Glycosyl hydrolase domain, family 43"/>
    <property type="match status" value="1"/>
</dbReference>
<keyword evidence="3 6" id="KW-0378">Hydrolase</keyword>
<evidence type="ECO:0000313" key="6">
    <source>
        <dbReference type="EMBL" id="MDT2537146.1"/>
    </source>
</evidence>
<proteinExistence type="inferred from homology"/>
<dbReference type="PROSITE" id="PS00609">
    <property type="entry name" value="GLYCOSYL_HYDROL_F32"/>
    <property type="match status" value="1"/>
</dbReference>
<dbReference type="InterPro" id="IPR018053">
    <property type="entry name" value="Glyco_hydro_32_AS"/>
</dbReference>
<dbReference type="RefSeq" id="WP_060789607.1">
    <property type="nucleotide sequence ID" value="NZ_BAAAXM010000013.1"/>
</dbReference>
<sequence>MKNEANQYIEKYRALAAKSSKQPILHFTPSLGWMNDPNGLIFFKGEYHLFYQYHPYQTKWHQMYWGHAVSSDLITWQELPIALAPSEEYENSPDGGCFSGTALEHEGTLYLFYTAVAKNAAGQLIQKQCVAMSEDGRHYSKYENNPIIHIDHLGKENPHFRDPKVWQKGSTFYMLVGVSQDNVGKLLMYRSENLLGWTEMGVAFEEPNAWMLECPDFYELDGKEVLTFSPVGIKGEYSTYLIGHMDYEKGQFQLESRGILDYGVDFYAPQTFLTPEGERYVIGWQNGWEWMDEWNGFGELTENSWCGAMSIPRKIKLKDNRLQSVLPNKISTLKAAKTFIYDTQSNGYQKPVSTIQEPTIIELSLGPGIAPIKLMFKDKKSESEDIFIIDEQLHYYSTGNPLGRKTLTMPLSNRSKTLKILLDLYAIEVFDEEEGTVLSVNSFFKGTLNRDFSFSCSGKERLKQVVVTELSAKQLIKR</sequence>
<organism evidence="6 7">
    <name type="scientific">Enterococcus raffinosus</name>
    <dbReference type="NCBI Taxonomy" id="71452"/>
    <lineage>
        <taxon>Bacteria</taxon>
        <taxon>Bacillati</taxon>
        <taxon>Bacillota</taxon>
        <taxon>Bacilli</taxon>
        <taxon>Lactobacillales</taxon>
        <taxon>Enterococcaceae</taxon>
        <taxon>Enterococcus</taxon>
    </lineage>
</organism>
<dbReference type="CDD" id="cd08996">
    <property type="entry name" value="GH32_FFase"/>
    <property type="match status" value="1"/>
</dbReference>
<dbReference type="AlphaFoldDB" id="A0AAW8SUG3"/>
<dbReference type="EC" id="3.2.1.26" evidence="2"/>
<dbReference type="InterPro" id="IPR023296">
    <property type="entry name" value="Glyco_hydro_beta-prop_sf"/>
</dbReference>
<dbReference type="GO" id="GO:0005975">
    <property type="term" value="P:carbohydrate metabolic process"/>
    <property type="evidence" value="ECO:0007669"/>
    <property type="project" value="InterPro"/>
</dbReference>
<evidence type="ECO:0000313" key="7">
    <source>
        <dbReference type="Proteomes" id="UP001249240"/>
    </source>
</evidence>
<dbReference type="PANTHER" id="PTHR43101">
    <property type="entry name" value="BETA-FRUCTOSIDASE"/>
    <property type="match status" value="1"/>
</dbReference>
<evidence type="ECO:0000259" key="5">
    <source>
        <dbReference type="Pfam" id="PF00251"/>
    </source>
</evidence>
<evidence type="ECO:0000256" key="4">
    <source>
        <dbReference type="ARBA" id="ARBA00023295"/>
    </source>
</evidence>
<dbReference type="SMART" id="SM00640">
    <property type="entry name" value="Glyco_32"/>
    <property type="match status" value="1"/>
</dbReference>
<accession>A0AAW8SUG3</accession>
<comment type="caution">
    <text evidence="6">The sequence shown here is derived from an EMBL/GenBank/DDBJ whole genome shotgun (WGS) entry which is preliminary data.</text>
</comment>
<dbReference type="GO" id="GO:0004564">
    <property type="term" value="F:beta-fructofuranosidase activity"/>
    <property type="evidence" value="ECO:0007669"/>
    <property type="project" value="UniProtKB-EC"/>
</dbReference>
<evidence type="ECO:0000256" key="1">
    <source>
        <dbReference type="ARBA" id="ARBA00009902"/>
    </source>
</evidence>
<evidence type="ECO:0000256" key="2">
    <source>
        <dbReference type="ARBA" id="ARBA00012758"/>
    </source>
</evidence>
<dbReference type="Proteomes" id="UP001249240">
    <property type="component" value="Unassembled WGS sequence"/>
</dbReference>
<dbReference type="Pfam" id="PF00251">
    <property type="entry name" value="Glyco_hydro_32N"/>
    <property type="match status" value="1"/>
</dbReference>
<protein>
    <recommendedName>
        <fullName evidence="2">beta-fructofuranosidase</fullName>
        <ecNumber evidence="2">3.2.1.26</ecNumber>
    </recommendedName>
</protein>
<dbReference type="InterPro" id="IPR013148">
    <property type="entry name" value="Glyco_hydro_32_N"/>
</dbReference>
<dbReference type="InterPro" id="IPR051214">
    <property type="entry name" value="GH32_Enzymes"/>
</dbReference>
<name>A0AAW8SUG3_9ENTE</name>
<evidence type="ECO:0000256" key="3">
    <source>
        <dbReference type="ARBA" id="ARBA00022801"/>
    </source>
</evidence>
<comment type="similarity">
    <text evidence="1">Belongs to the glycosyl hydrolase 32 family.</text>
</comment>
<reference evidence="6" key="1">
    <citation type="submission" date="2023-03" db="EMBL/GenBank/DDBJ databases">
        <authorList>
            <person name="Shen W."/>
            <person name="Cai J."/>
        </authorList>
    </citation>
    <scope>NUCLEOTIDE SEQUENCE</scope>
    <source>
        <strain evidence="6">B646-2</strain>
    </source>
</reference>
<dbReference type="PANTHER" id="PTHR43101:SF1">
    <property type="entry name" value="BETA-FRUCTOSIDASE"/>
    <property type="match status" value="1"/>
</dbReference>
<dbReference type="EMBL" id="JARPXM010000002">
    <property type="protein sequence ID" value="MDT2537146.1"/>
    <property type="molecule type" value="Genomic_DNA"/>
</dbReference>
<gene>
    <name evidence="6" type="ORF">P7D78_03335</name>
</gene>
<dbReference type="SUPFAM" id="SSF75005">
    <property type="entry name" value="Arabinanase/levansucrase/invertase"/>
    <property type="match status" value="1"/>
</dbReference>
<dbReference type="InterPro" id="IPR001362">
    <property type="entry name" value="Glyco_hydro_32"/>
</dbReference>
<keyword evidence="4" id="KW-0326">Glycosidase</keyword>
<feature type="domain" description="Glycosyl hydrolase family 32 N-terminal" evidence="5">
    <location>
        <begin position="26"/>
        <end position="322"/>
    </location>
</feature>